<feature type="domain" description="Resolvase/invertase-type recombinase catalytic" evidence="7">
    <location>
        <begin position="1"/>
        <end position="147"/>
    </location>
</feature>
<keyword evidence="1" id="KW-0229">DNA integration</keyword>
<dbReference type="SUPFAM" id="SSF53041">
    <property type="entry name" value="Resolvase-like"/>
    <property type="match status" value="1"/>
</dbReference>
<dbReference type="SMART" id="SM00857">
    <property type="entry name" value="Resolvase"/>
    <property type="match status" value="1"/>
</dbReference>
<dbReference type="Proteomes" id="UP000544110">
    <property type="component" value="Unassembled WGS sequence"/>
</dbReference>
<gene>
    <name evidence="8" type="ORF">BJ989_003111</name>
</gene>
<evidence type="ECO:0000256" key="6">
    <source>
        <dbReference type="SAM" id="MobiDB-lite"/>
    </source>
</evidence>
<comment type="caution">
    <text evidence="8">The sequence shown here is derived from an EMBL/GenBank/DDBJ whole genome shotgun (WGS) entry which is preliminary data.</text>
</comment>
<evidence type="ECO:0000256" key="3">
    <source>
        <dbReference type="ARBA" id="ARBA00023172"/>
    </source>
</evidence>
<dbReference type="PANTHER" id="PTHR30461">
    <property type="entry name" value="DNA-INVERTASE FROM LAMBDOID PROPHAGE"/>
    <property type="match status" value="1"/>
</dbReference>
<dbReference type="InterPro" id="IPR006118">
    <property type="entry name" value="Recombinase_CS"/>
</dbReference>
<dbReference type="InterPro" id="IPR006119">
    <property type="entry name" value="Resolv_N"/>
</dbReference>
<evidence type="ECO:0000259" key="7">
    <source>
        <dbReference type="PROSITE" id="PS51736"/>
    </source>
</evidence>
<reference evidence="8 9" key="1">
    <citation type="submission" date="2020-07" db="EMBL/GenBank/DDBJ databases">
        <title>Sequencing the genomes of 1000 actinobacteria strains.</title>
        <authorList>
            <person name="Klenk H.-P."/>
        </authorList>
    </citation>
    <scope>NUCLEOTIDE SEQUENCE [LARGE SCALE GENOMIC DNA]</scope>
    <source>
        <strain evidence="8 9">DSM 24552</strain>
    </source>
</reference>
<keyword evidence="2" id="KW-0238">DNA-binding</keyword>
<dbReference type="AlphaFoldDB" id="A0A7Y9RXZ9"/>
<evidence type="ECO:0000313" key="9">
    <source>
        <dbReference type="Proteomes" id="UP000544110"/>
    </source>
</evidence>
<dbReference type="Gene3D" id="3.40.50.1390">
    <property type="entry name" value="Resolvase, N-terminal catalytic domain"/>
    <property type="match status" value="1"/>
</dbReference>
<name>A0A7Y9RXZ9_9ACTN</name>
<evidence type="ECO:0000256" key="4">
    <source>
        <dbReference type="PIRSR" id="PIRSR606118-50"/>
    </source>
</evidence>
<dbReference type="GO" id="GO:0000150">
    <property type="term" value="F:DNA strand exchange activity"/>
    <property type="evidence" value="ECO:0007669"/>
    <property type="project" value="InterPro"/>
</dbReference>
<proteinExistence type="predicted"/>
<protein>
    <submittedName>
        <fullName evidence="8">DNA invertase Pin-like site-specific DNA recombinase</fullName>
    </submittedName>
</protein>
<organism evidence="8 9">
    <name type="scientific">Nocardioides perillae</name>
    <dbReference type="NCBI Taxonomy" id="1119534"/>
    <lineage>
        <taxon>Bacteria</taxon>
        <taxon>Bacillati</taxon>
        <taxon>Actinomycetota</taxon>
        <taxon>Actinomycetes</taxon>
        <taxon>Propionibacteriales</taxon>
        <taxon>Nocardioidaceae</taxon>
        <taxon>Nocardioides</taxon>
    </lineage>
</organism>
<dbReference type="PROSITE" id="PS51736">
    <property type="entry name" value="RECOMBINASES_3"/>
    <property type="match status" value="1"/>
</dbReference>
<evidence type="ECO:0000256" key="5">
    <source>
        <dbReference type="PROSITE-ProRule" id="PRU10137"/>
    </source>
</evidence>
<dbReference type="InterPro" id="IPR050639">
    <property type="entry name" value="SSR_resolvase"/>
</dbReference>
<dbReference type="CDD" id="cd00338">
    <property type="entry name" value="Ser_Recombinase"/>
    <property type="match status" value="1"/>
</dbReference>
<dbReference type="InterPro" id="IPR036162">
    <property type="entry name" value="Resolvase-like_N_sf"/>
</dbReference>
<feature type="region of interest" description="Disordered" evidence="6">
    <location>
        <begin position="206"/>
        <end position="228"/>
    </location>
</feature>
<keyword evidence="3" id="KW-0233">DNA recombination</keyword>
<accession>A0A7Y9RXZ9</accession>
<keyword evidence="9" id="KW-1185">Reference proteome</keyword>
<sequence length="228" mass="24698">MIGYIRVSTDDQARSGLGLEAQEQTLRQAAAREGWDLVDLVVDEGRSAKSLDRKGLLDAVARVAAGEAETIAVAKLDRLTRSLVGLADLLEWGERVGASIVALDLGLDTSTSTGRLVARIMASVGEWEREQISDRTRAAAAVKRDKGERISRGSVRDSNPSLARRIAAAREAGETWQTIADALNEEQVPTVRGGACWRVSSVQAAGGYRRPTSRTARVELPTPPRRRR</sequence>
<evidence type="ECO:0000256" key="1">
    <source>
        <dbReference type="ARBA" id="ARBA00022908"/>
    </source>
</evidence>
<evidence type="ECO:0000256" key="2">
    <source>
        <dbReference type="ARBA" id="ARBA00023125"/>
    </source>
</evidence>
<dbReference type="EMBL" id="JACCAC010000001">
    <property type="protein sequence ID" value="NYG56807.1"/>
    <property type="molecule type" value="Genomic_DNA"/>
</dbReference>
<dbReference type="PANTHER" id="PTHR30461:SF2">
    <property type="entry name" value="SERINE RECOMBINASE PINE-RELATED"/>
    <property type="match status" value="1"/>
</dbReference>
<dbReference type="RefSeq" id="WP_179519001.1">
    <property type="nucleotide sequence ID" value="NZ_JACCAC010000001.1"/>
</dbReference>
<dbReference type="GO" id="GO:0015074">
    <property type="term" value="P:DNA integration"/>
    <property type="evidence" value="ECO:0007669"/>
    <property type="project" value="UniProtKB-KW"/>
</dbReference>
<dbReference type="Pfam" id="PF00239">
    <property type="entry name" value="Resolvase"/>
    <property type="match status" value="1"/>
</dbReference>
<dbReference type="GO" id="GO:0003677">
    <property type="term" value="F:DNA binding"/>
    <property type="evidence" value="ECO:0007669"/>
    <property type="project" value="UniProtKB-KW"/>
</dbReference>
<feature type="active site" description="O-(5'-phospho-DNA)-serine intermediate" evidence="4 5">
    <location>
        <position position="8"/>
    </location>
</feature>
<evidence type="ECO:0000313" key="8">
    <source>
        <dbReference type="EMBL" id="NYG56807.1"/>
    </source>
</evidence>
<dbReference type="PROSITE" id="PS00397">
    <property type="entry name" value="RECOMBINASES_1"/>
    <property type="match status" value="1"/>
</dbReference>